<comment type="caution">
    <text evidence="1">The sequence shown here is derived from an EMBL/GenBank/DDBJ whole genome shotgun (WGS) entry which is preliminary data.</text>
</comment>
<evidence type="ECO:0000313" key="1">
    <source>
        <dbReference type="EMBL" id="KKL61009.1"/>
    </source>
</evidence>
<name>A0A0F9DHB1_9ZZZZ</name>
<reference evidence="1" key="1">
    <citation type="journal article" date="2015" name="Nature">
        <title>Complex archaea that bridge the gap between prokaryotes and eukaryotes.</title>
        <authorList>
            <person name="Spang A."/>
            <person name="Saw J.H."/>
            <person name="Jorgensen S.L."/>
            <person name="Zaremba-Niedzwiedzka K."/>
            <person name="Martijn J."/>
            <person name="Lind A.E."/>
            <person name="van Eijk R."/>
            <person name="Schleper C."/>
            <person name="Guy L."/>
            <person name="Ettema T.J."/>
        </authorList>
    </citation>
    <scope>NUCLEOTIDE SEQUENCE</scope>
</reference>
<evidence type="ECO:0008006" key="2">
    <source>
        <dbReference type="Google" id="ProtNLM"/>
    </source>
</evidence>
<accession>A0A0F9DHB1</accession>
<proteinExistence type="predicted"/>
<organism evidence="1">
    <name type="scientific">marine sediment metagenome</name>
    <dbReference type="NCBI Taxonomy" id="412755"/>
    <lineage>
        <taxon>unclassified sequences</taxon>
        <taxon>metagenomes</taxon>
        <taxon>ecological metagenomes</taxon>
    </lineage>
</organism>
<sequence length="81" mass="9758">MHIYLKDIDDFVLSAKHKKEEKIYKQIILDFLESNKEKKFKGTDLMLNLSIPEQGLYKSLKDLVNQDEIKKENHRYFVKNE</sequence>
<dbReference type="EMBL" id="LAZR01028953">
    <property type="protein sequence ID" value="KKL61009.1"/>
    <property type="molecule type" value="Genomic_DNA"/>
</dbReference>
<gene>
    <name evidence="1" type="ORF">LCGC14_2199620</name>
</gene>
<dbReference type="AlphaFoldDB" id="A0A0F9DHB1"/>
<protein>
    <recommendedName>
        <fullName evidence="2">ArnR1-like winged helix-turn-helix domain-containing protein</fullName>
    </recommendedName>
</protein>